<dbReference type="Pfam" id="PF14525">
    <property type="entry name" value="AraC_binding_2"/>
    <property type="match status" value="1"/>
</dbReference>
<protein>
    <recommendedName>
        <fullName evidence="4">HTH araC/xylS-type domain-containing protein</fullName>
    </recommendedName>
</protein>
<keyword evidence="2" id="KW-0804">Transcription</keyword>
<gene>
    <name evidence="5" type="ORF">MBUL_03430</name>
</gene>
<dbReference type="Pfam" id="PF12833">
    <property type="entry name" value="HTH_18"/>
    <property type="match status" value="1"/>
</dbReference>
<dbReference type="GO" id="GO:0043565">
    <property type="term" value="F:sequence-specific DNA binding"/>
    <property type="evidence" value="ECO:0007669"/>
    <property type="project" value="InterPro"/>
</dbReference>
<dbReference type="GO" id="GO:0003700">
    <property type="term" value="F:DNA-binding transcription factor activity"/>
    <property type="evidence" value="ECO:0007669"/>
    <property type="project" value="InterPro"/>
</dbReference>
<evidence type="ECO:0000256" key="3">
    <source>
        <dbReference type="SAM" id="MobiDB-lite"/>
    </source>
</evidence>
<name>A0A679JBA1_9HYPH</name>
<evidence type="ECO:0000256" key="1">
    <source>
        <dbReference type="ARBA" id="ARBA00023015"/>
    </source>
</evidence>
<dbReference type="AlphaFoldDB" id="A0A679JBA1"/>
<evidence type="ECO:0000259" key="4">
    <source>
        <dbReference type="PROSITE" id="PS01124"/>
    </source>
</evidence>
<dbReference type="SUPFAM" id="SSF46689">
    <property type="entry name" value="Homeodomain-like"/>
    <property type="match status" value="1"/>
</dbReference>
<dbReference type="PANTHER" id="PTHR47893:SF1">
    <property type="entry name" value="REGULATORY PROTEIN PCHR"/>
    <property type="match status" value="1"/>
</dbReference>
<dbReference type="SMART" id="SM00342">
    <property type="entry name" value="HTH_ARAC"/>
    <property type="match status" value="1"/>
</dbReference>
<feature type="region of interest" description="Disordered" evidence="3">
    <location>
        <begin position="17"/>
        <end position="44"/>
    </location>
</feature>
<organism evidence="5">
    <name type="scientific">Methylobacterium bullatum</name>
    <dbReference type="NCBI Taxonomy" id="570505"/>
    <lineage>
        <taxon>Bacteria</taxon>
        <taxon>Pseudomonadati</taxon>
        <taxon>Pseudomonadota</taxon>
        <taxon>Alphaproteobacteria</taxon>
        <taxon>Hyphomicrobiales</taxon>
        <taxon>Methylobacteriaceae</taxon>
        <taxon>Methylobacterium</taxon>
    </lineage>
</organism>
<feature type="domain" description="HTH araC/xylS-type" evidence="4">
    <location>
        <begin position="268"/>
        <end position="368"/>
    </location>
</feature>
<proteinExistence type="predicted"/>
<dbReference type="InterPro" id="IPR035418">
    <property type="entry name" value="AraC-bd_2"/>
</dbReference>
<dbReference type="Gene3D" id="1.10.10.60">
    <property type="entry name" value="Homeodomain-like"/>
    <property type="match status" value="1"/>
</dbReference>
<dbReference type="EMBL" id="LR743504">
    <property type="protein sequence ID" value="CAA2105919.1"/>
    <property type="molecule type" value="Genomic_DNA"/>
</dbReference>
<dbReference type="PROSITE" id="PS01124">
    <property type="entry name" value="HTH_ARAC_FAMILY_2"/>
    <property type="match status" value="1"/>
</dbReference>
<evidence type="ECO:0000313" key="5">
    <source>
        <dbReference type="EMBL" id="CAA2105919.1"/>
    </source>
</evidence>
<reference evidence="5" key="1">
    <citation type="submission" date="2019-12" db="EMBL/GenBank/DDBJ databases">
        <authorList>
            <person name="Cremers G."/>
        </authorList>
    </citation>
    <scope>NUCLEOTIDE SEQUENCE</scope>
    <source>
        <strain evidence="5">Mbul1</strain>
    </source>
</reference>
<feature type="compositionally biased region" description="Basic and acidic residues" evidence="3">
    <location>
        <begin position="20"/>
        <end position="44"/>
    </location>
</feature>
<dbReference type="InterPro" id="IPR053142">
    <property type="entry name" value="PchR_regulatory_protein"/>
</dbReference>
<sequence length="371" mass="40826">MNFGLAPLVQVLLQQAPSVDRPEQIDGAMDEDRPHAPPKRPDDIRPLAQYARVETRDADEARERIGRLFCPHSLVPLGAAALFDARHHTVAFGGLTINYVAYGAAVEIDPGCLDRFFLVQIPLAGSALVRNGRYTTIANTERATLLSPVMPTQMVWEAGCEKLIILVPRELLDEHVVRVLDRIPKLFGFDPGIDLGLPRGSAILSQAKLLLHLAESRVQGAAAGIDVFERELASGFVTLLVGHMLEHAEQGGILLRPQRVSVAPVHVRRAEDYIRAHLDAPLTLPQLSDKAGSSIRSLQEGFRQFRDSTISDYIMAQRLDRWRTLILTSGPEVKVGDLALSVGLNHLGRAAAAYRARFGEVPSRTLGKRHR</sequence>
<evidence type="ECO:0000256" key="2">
    <source>
        <dbReference type="ARBA" id="ARBA00023163"/>
    </source>
</evidence>
<accession>A0A679JBA1</accession>
<dbReference type="InterPro" id="IPR018060">
    <property type="entry name" value="HTH_AraC"/>
</dbReference>
<dbReference type="PANTHER" id="PTHR47893">
    <property type="entry name" value="REGULATORY PROTEIN PCHR"/>
    <property type="match status" value="1"/>
</dbReference>
<dbReference type="InterPro" id="IPR009057">
    <property type="entry name" value="Homeodomain-like_sf"/>
</dbReference>
<keyword evidence="1" id="KW-0805">Transcription regulation</keyword>